<dbReference type="RefSeq" id="WP_277862665.1">
    <property type="nucleotide sequence ID" value="NZ_JARRAG010000002.1"/>
</dbReference>
<dbReference type="Proteomes" id="UP001216907">
    <property type="component" value="Unassembled WGS sequence"/>
</dbReference>
<organism evidence="1 2">
    <name type="scientific">Paludisphaera mucosa</name>
    <dbReference type="NCBI Taxonomy" id="3030827"/>
    <lineage>
        <taxon>Bacteria</taxon>
        <taxon>Pseudomonadati</taxon>
        <taxon>Planctomycetota</taxon>
        <taxon>Planctomycetia</taxon>
        <taxon>Isosphaerales</taxon>
        <taxon>Isosphaeraceae</taxon>
        <taxon>Paludisphaera</taxon>
    </lineage>
</organism>
<dbReference type="PROSITE" id="PS51318">
    <property type="entry name" value="TAT"/>
    <property type="match status" value="1"/>
</dbReference>
<protein>
    <recommendedName>
        <fullName evidence="3">Secreted protein</fullName>
    </recommendedName>
</protein>
<sequence>MSTRRTRREFLGRVGGGMLVASVGLGTAVDMGLTSARGEDAGDGRITFGDLEPLVGLMQDTSIDRILPALVEKLNAGTDLKQLVAAAALANARTFGGEDYIGFHTLMALAPAYHMARELPEDRRALPVLKVLYRNTNRIQEHGGRASEVLHAVKPGVLSAGHDPAEALRDAVRRRDVDEAEGTFAAIAAGSPDDAFNSLLMTVEDHTEVHRVVLPYRAWELLDVVGREQAHTMLRQSVRYCVKNERDAAHAAQSDESRVLLPALFDRHHLPRTSPGTKRPGDEWVAAMCKTIFESSPPTAAEAVAAALAEGIDPADVGEAIALAANQLVLRDGGRLERWAQPGKPPGSVHGDSIGVHASDAVNAWRNMARVVNPRNAAACLILAGFEVARDRQSREAEFRTWAPRPLAEYLDGITATDAKVLLAETESAIKANKQEIASAFVGRYGGLGLDPAPVFALMLKYAVSEDGALHAEKYYNTVREEFASTRPAFRWRQLVALARVTASECGRPAPGMAQARDLLKV</sequence>
<accession>A0ABT6FFL4</accession>
<reference evidence="1 2" key="1">
    <citation type="submission" date="2023-03" db="EMBL/GenBank/DDBJ databases">
        <title>Paludisphaera mucosa sp. nov. a novel planctomycete from northern fen.</title>
        <authorList>
            <person name="Ivanova A."/>
        </authorList>
    </citation>
    <scope>NUCLEOTIDE SEQUENCE [LARGE SCALE GENOMIC DNA]</scope>
    <source>
        <strain evidence="1 2">Pla2</strain>
    </source>
</reference>
<dbReference type="EMBL" id="JARRAG010000002">
    <property type="protein sequence ID" value="MDG3006365.1"/>
    <property type="molecule type" value="Genomic_DNA"/>
</dbReference>
<evidence type="ECO:0000313" key="2">
    <source>
        <dbReference type="Proteomes" id="UP001216907"/>
    </source>
</evidence>
<evidence type="ECO:0000313" key="1">
    <source>
        <dbReference type="EMBL" id="MDG3006365.1"/>
    </source>
</evidence>
<dbReference type="InterPro" id="IPR006311">
    <property type="entry name" value="TAT_signal"/>
</dbReference>
<gene>
    <name evidence="1" type="ORF">PZE19_21550</name>
</gene>
<proteinExistence type="predicted"/>
<evidence type="ECO:0008006" key="3">
    <source>
        <dbReference type="Google" id="ProtNLM"/>
    </source>
</evidence>
<comment type="caution">
    <text evidence="1">The sequence shown here is derived from an EMBL/GenBank/DDBJ whole genome shotgun (WGS) entry which is preliminary data.</text>
</comment>
<name>A0ABT6FFL4_9BACT</name>
<keyword evidence="2" id="KW-1185">Reference proteome</keyword>